<dbReference type="InterPro" id="IPR029058">
    <property type="entry name" value="AB_hydrolase_fold"/>
</dbReference>
<dbReference type="EMBL" id="JSUH01000001">
    <property type="protein sequence ID" value="KHD98907.1"/>
    <property type="molecule type" value="Genomic_DNA"/>
</dbReference>
<organism evidence="1 2">
    <name type="scientific">Kocuria rosea subsp. polaris</name>
    <dbReference type="NCBI Taxonomy" id="136273"/>
    <lineage>
        <taxon>Bacteria</taxon>
        <taxon>Bacillati</taxon>
        <taxon>Actinomycetota</taxon>
        <taxon>Actinomycetes</taxon>
        <taxon>Micrococcales</taxon>
        <taxon>Micrococcaceae</taxon>
        <taxon>Kocuria</taxon>
    </lineage>
</organism>
<proteinExistence type="predicted"/>
<dbReference type="InterPro" id="IPR010662">
    <property type="entry name" value="RBBP9/YdeN"/>
</dbReference>
<keyword evidence="2" id="KW-1185">Reference proteome</keyword>
<protein>
    <recommendedName>
        <fullName evidence="3">Alpha/beta hydrolase</fullName>
    </recommendedName>
</protein>
<dbReference type="GO" id="GO:0016787">
    <property type="term" value="F:hydrolase activity"/>
    <property type="evidence" value="ECO:0007669"/>
    <property type="project" value="InterPro"/>
</dbReference>
<dbReference type="Gene3D" id="3.40.50.1820">
    <property type="entry name" value="alpha/beta hydrolase"/>
    <property type="match status" value="1"/>
</dbReference>
<dbReference type="AlphaFoldDB" id="A0A0A6YDB7"/>
<comment type="caution">
    <text evidence="1">The sequence shown here is derived from an EMBL/GenBank/DDBJ whole genome shotgun (WGS) entry which is preliminary data.</text>
</comment>
<reference evidence="1 2" key="1">
    <citation type="journal article" date="2003" name="Int. J. Syst. Evol. Microbiol.">
        <title>Kocuria polaris sp. nov., an orange-pigmented psychrophilic bacterium isolated from an Antarctic cyanobacterial mat sample.</title>
        <authorList>
            <person name="Reddy G.S."/>
            <person name="Prakash J.S."/>
            <person name="Prabahar V."/>
            <person name="Matsumoto G.I."/>
            <person name="Stackebrandt E."/>
            <person name="Shivaji S."/>
        </authorList>
    </citation>
    <scope>NUCLEOTIDE SEQUENCE [LARGE SCALE GENOMIC DNA]</scope>
    <source>
        <strain evidence="1 2">CMS 76or</strain>
    </source>
</reference>
<accession>A0A0A6YDB7</accession>
<dbReference type="OrthoDB" id="3366509at2"/>
<evidence type="ECO:0008006" key="3">
    <source>
        <dbReference type="Google" id="ProtNLM"/>
    </source>
</evidence>
<dbReference type="RefSeq" id="WP_017834750.1">
    <property type="nucleotide sequence ID" value="NZ_JSUH01000001.1"/>
</dbReference>
<sequence>MVQRILFLHGAGPQPRTGDNPVLEAVRRQWPDADLVAPDLPSPEDPDPDQWQEAIGRAVRAIPDEPWVIVGHSLGGSEALRFLCHRIPTLLQRVVTVAAPCWCPEHPDVEEQGFALPSTVGRKLADLEIVVVHAEDDDVVPPAHARCLTERLPSAQLVLLPSGGHLPTSWTDRGLIA</sequence>
<name>A0A0A6YDB7_KOCRO</name>
<gene>
    <name evidence="1" type="ORF">GY22_00640</name>
</gene>
<dbReference type="PANTHER" id="PTHR15394">
    <property type="entry name" value="SERINE HYDROLASE RBBP9"/>
    <property type="match status" value="1"/>
</dbReference>
<evidence type="ECO:0000313" key="1">
    <source>
        <dbReference type="EMBL" id="KHD98907.1"/>
    </source>
</evidence>
<dbReference type="SUPFAM" id="SSF53474">
    <property type="entry name" value="alpha/beta-Hydrolases"/>
    <property type="match status" value="1"/>
</dbReference>
<dbReference type="PANTHER" id="PTHR15394:SF3">
    <property type="entry name" value="SERINE HYDROLASE RBBP9"/>
    <property type="match status" value="1"/>
</dbReference>
<evidence type="ECO:0000313" key="2">
    <source>
        <dbReference type="Proteomes" id="UP000030466"/>
    </source>
</evidence>
<dbReference type="Pfam" id="PF06821">
    <property type="entry name" value="Ser_hydrolase"/>
    <property type="match status" value="1"/>
</dbReference>
<dbReference type="Proteomes" id="UP000030466">
    <property type="component" value="Unassembled WGS sequence"/>
</dbReference>